<evidence type="ECO:0000313" key="2">
    <source>
        <dbReference type="EMBL" id="CAA7406008.1"/>
    </source>
</evidence>
<reference evidence="2" key="1">
    <citation type="submission" date="2020-02" db="EMBL/GenBank/DDBJ databases">
        <authorList>
            <person name="Scholz U."/>
            <person name="Mascher M."/>
            <person name="Fiebig A."/>
        </authorList>
    </citation>
    <scope>NUCLEOTIDE SEQUENCE</scope>
</reference>
<proteinExistence type="predicted"/>
<organism evidence="2 3">
    <name type="scientific">Spirodela intermedia</name>
    <name type="common">Intermediate duckweed</name>
    <dbReference type="NCBI Taxonomy" id="51605"/>
    <lineage>
        <taxon>Eukaryota</taxon>
        <taxon>Viridiplantae</taxon>
        <taxon>Streptophyta</taxon>
        <taxon>Embryophyta</taxon>
        <taxon>Tracheophyta</taxon>
        <taxon>Spermatophyta</taxon>
        <taxon>Magnoliopsida</taxon>
        <taxon>Liliopsida</taxon>
        <taxon>Araceae</taxon>
        <taxon>Lemnoideae</taxon>
        <taxon>Spirodela</taxon>
    </lineage>
</organism>
<dbReference type="Proteomes" id="UP000663760">
    <property type="component" value="Chromosome 12"/>
</dbReference>
<dbReference type="EMBL" id="LR746275">
    <property type="protein sequence ID" value="CAA7406008.1"/>
    <property type="molecule type" value="Genomic_DNA"/>
</dbReference>
<evidence type="ECO:0000313" key="3">
    <source>
        <dbReference type="Proteomes" id="UP000663760"/>
    </source>
</evidence>
<keyword evidence="3" id="KW-1185">Reference proteome</keyword>
<sequence>MVRSGARHCWITGGRTLSLSLPVLFLDL</sequence>
<dbReference type="EMBL" id="LR743599">
    <property type="protein sequence ID" value="CAA2629818.1"/>
    <property type="molecule type" value="Genomic_DNA"/>
</dbReference>
<gene>
    <name evidence="1" type="ORF">SI7747_12015456</name>
    <name evidence="2" type="ORF">SI8410_12016686</name>
</gene>
<protein>
    <submittedName>
        <fullName evidence="2">Uncharacterized protein</fullName>
    </submittedName>
</protein>
<dbReference type="AlphaFoldDB" id="A0A7I8L9R3"/>
<accession>A0A7I8L9R3</accession>
<name>A0A7I8L9R3_SPIIN</name>
<evidence type="ECO:0000313" key="1">
    <source>
        <dbReference type="EMBL" id="CAA2629818.1"/>
    </source>
</evidence>